<dbReference type="Gene3D" id="3.30.450.40">
    <property type="match status" value="1"/>
</dbReference>
<proteinExistence type="predicted"/>
<dbReference type="Pfam" id="PF04340">
    <property type="entry name" value="DUF484"/>
    <property type="match status" value="1"/>
</dbReference>
<evidence type="ECO:0000313" key="2">
    <source>
        <dbReference type="Proteomes" id="UP000004263"/>
    </source>
</evidence>
<accession>Q1N420</accession>
<comment type="caution">
    <text evidence="1">The sequence shown here is derived from an EMBL/GenBank/DDBJ whole genome shotgun (WGS) entry which is preliminary data.</text>
</comment>
<dbReference type="Proteomes" id="UP000004263">
    <property type="component" value="Unassembled WGS sequence"/>
</dbReference>
<organism evidence="1 2">
    <name type="scientific">Bermanella marisrubri</name>
    <dbReference type="NCBI Taxonomy" id="207949"/>
    <lineage>
        <taxon>Bacteria</taxon>
        <taxon>Pseudomonadati</taxon>
        <taxon>Pseudomonadota</taxon>
        <taxon>Gammaproteobacteria</taxon>
        <taxon>Oceanospirillales</taxon>
        <taxon>Oceanospirillaceae</taxon>
        <taxon>Bermanella</taxon>
    </lineage>
</organism>
<keyword evidence="2" id="KW-1185">Reference proteome</keyword>
<gene>
    <name evidence="1" type="ORF">RED65_15152</name>
</gene>
<dbReference type="EMBL" id="AAQH01000003">
    <property type="protein sequence ID" value="EAT13045.1"/>
    <property type="molecule type" value="Genomic_DNA"/>
</dbReference>
<protein>
    <recommendedName>
        <fullName evidence="3">DUF484 domain-containing protein</fullName>
    </recommendedName>
</protein>
<reference evidence="1 2" key="1">
    <citation type="submission" date="2006-03" db="EMBL/GenBank/DDBJ databases">
        <authorList>
            <person name="Pinhassi J."/>
            <person name="Pedros-Alio C."/>
            <person name="Ferriera S."/>
            <person name="Johnson J."/>
            <person name="Kravitz S."/>
            <person name="Halpern A."/>
            <person name="Remington K."/>
            <person name="Beeson K."/>
            <person name="Tran B."/>
            <person name="Rogers Y.-H."/>
            <person name="Friedman R."/>
            <person name="Venter J.C."/>
        </authorList>
    </citation>
    <scope>NUCLEOTIDE SEQUENCE [LARGE SCALE GENOMIC DNA]</scope>
    <source>
        <strain evidence="1 2">RED65</strain>
    </source>
</reference>
<dbReference type="AlphaFoldDB" id="Q1N420"/>
<dbReference type="InterPro" id="IPR029016">
    <property type="entry name" value="GAF-like_dom_sf"/>
</dbReference>
<name>Q1N420_9GAMM</name>
<evidence type="ECO:0000313" key="1">
    <source>
        <dbReference type="EMBL" id="EAT13045.1"/>
    </source>
</evidence>
<dbReference type="RefSeq" id="WP_007018116.1">
    <property type="nucleotide sequence ID" value="NZ_CH724115.1"/>
</dbReference>
<evidence type="ECO:0008006" key="3">
    <source>
        <dbReference type="Google" id="ProtNLM"/>
    </source>
</evidence>
<dbReference type="OrthoDB" id="8525200at2"/>
<dbReference type="PANTHER" id="PTHR38765:SF1">
    <property type="entry name" value="DUF484 DOMAIN-CONTAINING PROTEIN"/>
    <property type="match status" value="1"/>
</dbReference>
<dbReference type="InterPro" id="IPR007435">
    <property type="entry name" value="DUF484"/>
</dbReference>
<dbReference type="STRING" id="207949.RED65_15152"/>
<dbReference type="PANTHER" id="PTHR38765">
    <property type="entry name" value="DUF484 DOMAIN-CONTAINING PROTEIN"/>
    <property type="match status" value="1"/>
</dbReference>
<dbReference type="HOGENOM" id="CLU_073320_1_1_6"/>
<sequence length="216" mass="25055">MQQDEKQLSEKEVAAFLKQHPDFFRKFPDLTEQLDIPHDTGGAVSLVEYQSRLLKEKNTELHSRLQQLIENARRNDRLFEQTRRLTLDLLDAQSIEEVEQSLQDSMRVVYGVDYACITLFVPAMSMQAVTEVEMQHQLLQHFGRKQAICGQLSDEEMELFFHEDNKVGSMAACLLKNDLGILSLGHRSEEYFKSNMDTLFLDYVAEIVSRRLDILL</sequence>